<reference evidence="2 3" key="1">
    <citation type="submission" date="2018-05" db="EMBL/GenBank/DDBJ databases">
        <title>Salinimonas sp. HMF8227 Genome sequencing and assembly.</title>
        <authorList>
            <person name="Kang H."/>
            <person name="Kang J."/>
            <person name="Cha I."/>
            <person name="Kim H."/>
            <person name="Joh K."/>
        </authorList>
    </citation>
    <scope>NUCLEOTIDE SEQUENCE [LARGE SCALE GENOMIC DNA]</scope>
    <source>
        <strain evidence="2 3">HMF8227</strain>
    </source>
</reference>
<dbReference type="PANTHER" id="PTHR10224">
    <property type="entry name" value="ES1 PROTEIN HOMOLOG, MITOCHONDRIAL"/>
    <property type="match status" value="1"/>
</dbReference>
<dbReference type="EMBL" id="CP029347">
    <property type="protein sequence ID" value="AWL10529.1"/>
    <property type="molecule type" value="Genomic_DNA"/>
</dbReference>
<keyword evidence="3" id="KW-1185">Reference proteome</keyword>
<dbReference type="SUPFAM" id="SSF52317">
    <property type="entry name" value="Class I glutamine amidotransferase-like"/>
    <property type="match status" value="1"/>
</dbReference>
<dbReference type="CDD" id="cd03133">
    <property type="entry name" value="GATase1_ES1"/>
    <property type="match status" value="1"/>
</dbReference>
<accession>A0A2S2DYU7</accession>
<evidence type="ECO:0000313" key="3">
    <source>
        <dbReference type="Proteomes" id="UP000245728"/>
    </source>
</evidence>
<dbReference type="NCBIfam" id="NF008747">
    <property type="entry name" value="PRK11780.1"/>
    <property type="match status" value="1"/>
</dbReference>
<name>A0A2S2DYU7_9ALTE</name>
<dbReference type="GO" id="GO:0016829">
    <property type="term" value="F:lyase activity"/>
    <property type="evidence" value="ECO:0007669"/>
    <property type="project" value="UniProtKB-UniRule"/>
</dbReference>
<comment type="similarity">
    <text evidence="1">Belongs to the peptidase C56 family.</text>
</comment>
<dbReference type="AlphaFoldDB" id="A0A2S2DYU7"/>
<dbReference type="Gene3D" id="3.40.50.880">
    <property type="match status" value="1"/>
</dbReference>
<proteinExistence type="inferred from homology"/>
<evidence type="ECO:0000256" key="1">
    <source>
        <dbReference type="PIRNR" id="PIRNR006320"/>
    </source>
</evidence>
<dbReference type="KEGG" id="salh:HMF8227_00015"/>
<comment type="catalytic activity">
    <reaction evidence="1">
        <text>glyoxal + H2O = glycolate + H(+)</text>
        <dbReference type="Rhea" id="RHEA:51672"/>
        <dbReference type="ChEBI" id="CHEBI:15377"/>
        <dbReference type="ChEBI" id="CHEBI:15378"/>
        <dbReference type="ChEBI" id="CHEBI:29805"/>
        <dbReference type="ChEBI" id="CHEBI:34779"/>
    </reaction>
</comment>
<dbReference type="PIRSF" id="PIRSF006320">
    <property type="entry name" value="Elb2"/>
    <property type="match status" value="1"/>
</dbReference>
<gene>
    <name evidence="2" type="ORF">HMF8227_00015</name>
</gene>
<sequence length="218" mass="23514">MQKAAIILSGCGVFDGAEINESVLTLLALERKEVQYQCFAPDIEQHHVVNHLTGEEMPESRNVLVESARITRGEVKPLEQLDAEQFDFLLIPGGFGVAKNLCDFAVRGADCEVNAQVLGKCRDFAQAGKAAGYMCIAPALLAQVYGKGVKGTIGHDKDTAEGLTQMGVEHIECDVENIVVDEVNKVVTTPAYMLAERIIEAATGIDKLVDKVVDLARG</sequence>
<dbReference type="InterPro" id="IPR029062">
    <property type="entry name" value="Class_I_gatase-like"/>
</dbReference>
<dbReference type="Proteomes" id="UP000245728">
    <property type="component" value="Chromosome"/>
</dbReference>
<dbReference type="InterPro" id="IPR026041">
    <property type="entry name" value="ElbB"/>
</dbReference>
<evidence type="ECO:0000313" key="2">
    <source>
        <dbReference type="EMBL" id="AWL10529.1"/>
    </source>
</evidence>
<dbReference type="PANTHER" id="PTHR10224:SF12">
    <property type="entry name" value="GLYOXALASE ELBB"/>
    <property type="match status" value="1"/>
</dbReference>
<keyword evidence="1" id="KW-0456">Lyase</keyword>
<organism evidence="2 3">
    <name type="scientific">Saliniradius amylolyticus</name>
    <dbReference type="NCBI Taxonomy" id="2183582"/>
    <lineage>
        <taxon>Bacteria</taxon>
        <taxon>Pseudomonadati</taxon>
        <taxon>Pseudomonadota</taxon>
        <taxon>Gammaproteobacteria</taxon>
        <taxon>Alteromonadales</taxon>
        <taxon>Alteromonadaceae</taxon>
        <taxon>Saliniradius</taxon>
    </lineage>
</organism>
<protein>
    <recommendedName>
        <fullName evidence="1">Glyoxalase</fullName>
    </recommendedName>
</protein>
<comment type="function">
    <text evidence="1">Displays glyoxalase activity, catalyzing the conversion of glyoxal to glycolate.</text>
</comment>
<dbReference type="RefSeq" id="WP_109338236.1">
    <property type="nucleotide sequence ID" value="NZ_CP029347.1"/>
</dbReference>
<dbReference type="OrthoDB" id="5605062at2"/>